<gene>
    <name evidence="9" type="ORF">Dda_8151</name>
</gene>
<feature type="domain" description="ERCC1-like central" evidence="8">
    <location>
        <begin position="92"/>
        <end position="205"/>
    </location>
</feature>
<evidence type="ECO:0000256" key="6">
    <source>
        <dbReference type="ARBA" id="ARBA00023242"/>
    </source>
</evidence>
<dbReference type="PANTHER" id="PTHR12749">
    <property type="entry name" value="EXCISION REPAIR CROSS-COMPLEMENTING 1 ERCC1"/>
    <property type="match status" value="1"/>
</dbReference>
<dbReference type="InterPro" id="IPR011335">
    <property type="entry name" value="Restrct_endonuc-II-like"/>
</dbReference>
<dbReference type="Proteomes" id="UP001221413">
    <property type="component" value="Unassembled WGS sequence"/>
</dbReference>
<dbReference type="PANTHER" id="PTHR12749:SF0">
    <property type="entry name" value="DNA EXCISION REPAIR PROTEIN ERCC-1"/>
    <property type="match status" value="1"/>
</dbReference>
<keyword evidence="6" id="KW-0539">Nucleus</keyword>
<dbReference type="GO" id="GO:0070522">
    <property type="term" value="C:ERCC4-ERCC1 complex"/>
    <property type="evidence" value="ECO:0007669"/>
    <property type="project" value="TreeGrafter"/>
</dbReference>
<evidence type="ECO:0000313" key="9">
    <source>
        <dbReference type="EMBL" id="KAJ6257262.1"/>
    </source>
</evidence>
<dbReference type="InterPro" id="IPR010994">
    <property type="entry name" value="RuvA_2-like"/>
</dbReference>
<sequence>MFLVSLRFRNGKRHCANYKDRASTAMDDYGDIDDADFAAIADAAEKAHTSNSSKVTPRPAPQPSTSTSASNSKPPVVQPVPRKIHKPAGPSSIIVNTRQKGNPLLPYIKSVPWEYGDIVPDYLVTPTTGILFLSLKYHRLHPEYIYTRIKALGRAYTLRVLLVLVDTEQHSDPLKELTKSGLVHNLTVILAWSPAEAGRYVETYKMLENAPATMIKERQKEDYLSRVEDFVTSVKGVNRTDAVALISMFGSMRAAVNASEEQIGLVPGWGEKKTRRWCTAVRENFRVGGALGKKRREEEEADEVVEGPAPLNPMKEAEMVAINRRLGILGPARATEKGDVEMVVIDGDEEEALLAMEEEERKRKVPKGGAGALPAAGNTAEATTEDGVMSALAKLRKQ</sequence>
<dbReference type="GO" id="GO:0003697">
    <property type="term" value="F:single-stranded DNA binding"/>
    <property type="evidence" value="ECO:0007669"/>
    <property type="project" value="TreeGrafter"/>
</dbReference>
<dbReference type="GO" id="GO:0070914">
    <property type="term" value="P:UV-damage excision repair"/>
    <property type="evidence" value="ECO:0007669"/>
    <property type="project" value="TreeGrafter"/>
</dbReference>
<feature type="region of interest" description="Disordered" evidence="7">
    <location>
        <begin position="359"/>
        <end position="386"/>
    </location>
</feature>
<dbReference type="Pfam" id="PF03834">
    <property type="entry name" value="Rad10"/>
    <property type="match status" value="1"/>
</dbReference>
<organism evidence="9 10">
    <name type="scientific">Drechslerella dactyloides</name>
    <name type="common">Nematode-trapping fungus</name>
    <name type="synonym">Arthrobotrys dactyloides</name>
    <dbReference type="NCBI Taxonomy" id="74499"/>
    <lineage>
        <taxon>Eukaryota</taxon>
        <taxon>Fungi</taxon>
        <taxon>Dikarya</taxon>
        <taxon>Ascomycota</taxon>
        <taxon>Pezizomycotina</taxon>
        <taxon>Orbiliomycetes</taxon>
        <taxon>Orbiliales</taxon>
        <taxon>Orbiliaceae</taxon>
        <taxon>Drechslerella</taxon>
    </lineage>
</organism>
<dbReference type="Gene3D" id="1.10.150.20">
    <property type="entry name" value="5' to 3' exonuclease, C-terminal subdomain"/>
    <property type="match status" value="1"/>
</dbReference>
<protein>
    <recommendedName>
        <fullName evidence="8">ERCC1-like central domain-containing protein</fullName>
    </recommendedName>
</protein>
<feature type="compositionally biased region" description="Low complexity" evidence="7">
    <location>
        <begin position="63"/>
        <end position="75"/>
    </location>
</feature>
<accession>A0AAD6IVP3</accession>
<evidence type="ECO:0000256" key="1">
    <source>
        <dbReference type="ARBA" id="ARBA00004123"/>
    </source>
</evidence>
<dbReference type="Pfam" id="PF14520">
    <property type="entry name" value="HHH_5"/>
    <property type="match status" value="1"/>
</dbReference>
<evidence type="ECO:0000256" key="2">
    <source>
        <dbReference type="ARBA" id="ARBA00008283"/>
    </source>
</evidence>
<comment type="caution">
    <text evidence="9">The sequence shown here is derived from an EMBL/GenBank/DDBJ whole genome shotgun (WGS) entry which is preliminary data.</text>
</comment>
<evidence type="ECO:0000256" key="7">
    <source>
        <dbReference type="SAM" id="MobiDB-lite"/>
    </source>
</evidence>
<dbReference type="GO" id="GO:0000110">
    <property type="term" value="C:nucleotide-excision repair factor 1 complex"/>
    <property type="evidence" value="ECO:0007669"/>
    <property type="project" value="TreeGrafter"/>
</dbReference>
<dbReference type="GO" id="GO:0006302">
    <property type="term" value="P:double-strand break repair"/>
    <property type="evidence" value="ECO:0007669"/>
    <property type="project" value="UniProtKB-ARBA"/>
</dbReference>
<dbReference type="CDD" id="cd22325">
    <property type="entry name" value="ERCC1_C-like"/>
    <property type="match status" value="1"/>
</dbReference>
<dbReference type="EMBL" id="JAQGDS010000011">
    <property type="protein sequence ID" value="KAJ6257262.1"/>
    <property type="molecule type" value="Genomic_DNA"/>
</dbReference>
<dbReference type="SUPFAM" id="SSF52980">
    <property type="entry name" value="Restriction endonuclease-like"/>
    <property type="match status" value="1"/>
</dbReference>
<evidence type="ECO:0000256" key="4">
    <source>
        <dbReference type="ARBA" id="ARBA00023125"/>
    </source>
</evidence>
<keyword evidence="3" id="KW-0227">DNA damage</keyword>
<dbReference type="AlphaFoldDB" id="A0AAD6IVP3"/>
<feature type="compositionally biased region" description="Low complexity" evidence="7">
    <location>
        <begin position="372"/>
        <end position="382"/>
    </location>
</feature>
<evidence type="ECO:0000259" key="8">
    <source>
        <dbReference type="Pfam" id="PF03834"/>
    </source>
</evidence>
<dbReference type="InterPro" id="IPR004579">
    <property type="entry name" value="ERCC1/RAD10/SWI10"/>
</dbReference>
<feature type="region of interest" description="Disordered" evidence="7">
    <location>
        <begin position="48"/>
        <end position="95"/>
    </location>
</feature>
<evidence type="ECO:0000313" key="10">
    <source>
        <dbReference type="Proteomes" id="UP001221413"/>
    </source>
</evidence>
<proteinExistence type="inferred from homology"/>
<dbReference type="GO" id="GO:0006312">
    <property type="term" value="P:mitotic recombination"/>
    <property type="evidence" value="ECO:0007669"/>
    <property type="project" value="TreeGrafter"/>
</dbReference>
<keyword evidence="10" id="KW-1185">Reference proteome</keyword>
<comment type="subcellular location">
    <subcellularLocation>
        <location evidence="1">Nucleus</location>
    </subcellularLocation>
</comment>
<dbReference type="GO" id="GO:0003684">
    <property type="term" value="F:damaged DNA binding"/>
    <property type="evidence" value="ECO:0007669"/>
    <property type="project" value="InterPro"/>
</dbReference>
<dbReference type="FunFam" id="3.40.50.10130:FF:000001">
    <property type="entry name" value="DNA excision repair protein ERCC-1"/>
    <property type="match status" value="1"/>
</dbReference>
<dbReference type="Gene3D" id="3.40.50.10130">
    <property type="match status" value="1"/>
</dbReference>
<reference evidence="9" key="1">
    <citation type="submission" date="2023-01" db="EMBL/GenBank/DDBJ databases">
        <title>The chitinases involved in constricting ring structure development in the nematode-trapping fungus Drechslerella dactyloides.</title>
        <authorList>
            <person name="Wang R."/>
            <person name="Zhang L."/>
            <person name="Tang P."/>
            <person name="Li S."/>
            <person name="Liang L."/>
        </authorList>
    </citation>
    <scope>NUCLEOTIDE SEQUENCE</scope>
    <source>
        <strain evidence="9">YMF1.00031</strain>
    </source>
</reference>
<dbReference type="SUPFAM" id="SSF47781">
    <property type="entry name" value="RuvA domain 2-like"/>
    <property type="match status" value="1"/>
</dbReference>
<keyword evidence="5" id="KW-0234">DNA repair</keyword>
<evidence type="ECO:0000256" key="5">
    <source>
        <dbReference type="ARBA" id="ARBA00023204"/>
    </source>
</evidence>
<evidence type="ECO:0000256" key="3">
    <source>
        <dbReference type="ARBA" id="ARBA00022763"/>
    </source>
</evidence>
<dbReference type="InterPro" id="IPR047260">
    <property type="entry name" value="ERCC1-like_central_dom"/>
</dbReference>
<dbReference type="NCBIfam" id="TIGR00597">
    <property type="entry name" value="rad10"/>
    <property type="match status" value="1"/>
</dbReference>
<keyword evidence="4" id="KW-0238">DNA-binding</keyword>
<comment type="similarity">
    <text evidence="2">Belongs to the ERCC1/RAD10/SWI10 family.</text>
</comment>
<name>A0AAD6IVP3_DREDA</name>